<evidence type="ECO:0000313" key="6">
    <source>
        <dbReference type="Proteomes" id="UP000192872"/>
    </source>
</evidence>
<evidence type="ECO:0000313" key="5">
    <source>
        <dbReference type="EMBL" id="OQW49103.1"/>
    </source>
</evidence>
<protein>
    <submittedName>
        <fullName evidence="5">MarR family transcriptional regulator</fullName>
    </submittedName>
</protein>
<keyword evidence="1" id="KW-0805">Transcription regulation</keyword>
<evidence type="ECO:0000256" key="2">
    <source>
        <dbReference type="ARBA" id="ARBA00023125"/>
    </source>
</evidence>
<dbReference type="PANTHER" id="PTHR33164:SF102">
    <property type="entry name" value="TRANSCRIPTIONAL REGULATORY PROTEIN"/>
    <property type="match status" value="1"/>
</dbReference>
<gene>
    <name evidence="5" type="ORF">A4S15_03355</name>
</gene>
<dbReference type="SMART" id="SM00347">
    <property type="entry name" value="HTH_MARR"/>
    <property type="match status" value="1"/>
</dbReference>
<organism evidence="5 6">
    <name type="scientific">Candidatus Raskinella chloraquaticus</name>
    <dbReference type="NCBI Taxonomy" id="1951219"/>
    <lineage>
        <taxon>Bacteria</taxon>
        <taxon>Pseudomonadati</taxon>
        <taxon>Pseudomonadota</taxon>
        <taxon>Alphaproteobacteria</taxon>
        <taxon>Hyphomicrobiales</taxon>
        <taxon>Phreatobacteraceae</taxon>
        <taxon>Candidatus Raskinella</taxon>
    </lineage>
</organism>
<dbReference type="RefSeq" id="WP_376800227.1">
    <property type="nucleotide sequence ID" value="NZ_DBNB01000010.1"/>
</dbReference>
<dbReference type="Pfam" id="PF12802">
    <property type="entry name" value="MarR_2"/>
    <property type="match status" value="1"/>
</dbReference>
<dbReference type="SUPFAM" id="SSF46785">
    <property type="entry name" value="Winged helix' DNA-binding domain"/>
    <property type="match status" value="1"/>
</dbReference>
<keyword evidence="3" id="KW-0804">Transcription</keyword>
<dbReference type="NCBIfam" id="NF047395">
    <property type="entry name" value="TransRegLtdR"/>
    <property type="match status" value="1"/>
</dbReference>
<dbReference type="InterPro" id="IPR039422">
    <property type="entry name" value="MarR/SlyA-like"/>
</dbReference>
<dbReference type="GO" id="GO:0003677">
    <property type="term" value="F:DNA binding"/>
    <property type="evidence" value="ECO:0007669"/>
    <property type="project" value="UniProtKB-KW"/>
</dbReference>
<proteinExistence type="predicted"/>
<name>A0A1W9HNU9_9HYPH</name>
<dbReference type="InterPro" id="IPR036390">
    <property type="entry name" value="WH_DNA-bd_sf"/>
</dbReference>
<reference evidence="5 6" key="1">
    <citation type="journal article" date="2017" name="Water Res.">
        <title>Comammox in drinking water systems.</title>
        <authorList>
            <person name="Wang Y."/>
            <person name="Ma L."/>
            <person name="Mao Y."/>
            <person name="Jiang X."/>
            <person name="Xia Y."/>
            <person name="Yu K."/>
            <person name="Li B."/>
            <person name="Zhang T."/>
        </authorList>
    </citation>
    <scope>NUCLEOTIDE SEQUENCE [LARGE SCALE GENOMIC DNA]</scope>
    <source>
        <strain evidence="5">SG_bin8</strain>
    </source>
</reference>
<dbReference type="InterPro" id="IPR023187">
    <property type="entry name" value="Tscrpt_reg_MarR-type_CS"/>
</dbReference>
<dbReference type="PROSITE" id="PS01117">
    <property type="entry name" value="HTH_MARR_1"/>
    <property type="match status" value="1"/>
</dbReference>
<dbReference type="InterPro" id="IPR036388">
    <property type="entry name" value="WH-like_DNA-bd_sf"/>
</dbReference>
<dbReference type="EMBL" id="LWDL01000033">
    <property type="protein sequence ID" value="OQW49103.1"/>
    <property type="molecule type" value="Genomic_DNA"/>
</dbReference>
<evidence type="ECO:0000256" key="3">
    <source>
        <dbReference type="ARBA" id="ARBA00023163"/>
    </source>
</evidence>
<sequence>MINKSNLAKTTETSKPAGEIKRHYLDALAMVERAHRGLLDVIKDEFDRIGRSDVNATQALILFHMGDAELTAGELKTRGYYLGSNVSYNLKKLVDLGYILHQKSRVDRRTVRIKLTPKGQEIRAVVDKLYDRQTHSLEAVAGISQEEFDRLSAALQRLERFWIDQIRYRM</sequence>
<dbReference type="GO" id="GO:0006950">
    <property type="term" value="P:response to stress"/>
    <property type="evidence" value="ECO:0007669"/>
    <property type="project" value="TreeGrafter"/>
</dbReference>
<dbReference type="AlphaFoldDB" id="A0A1W9HNU9"/>
<keyword evidence="2" id="KW-0238">DNA-binding</keyword>
<evidence type="ECO:0000259" key="4">
    <source>
        <dbReference type="PROSITE" id="PS50995"/>
    </source>
</evidence>
<accession>A0A1W9HNU9</accession>
<feature type="domain" description="HTH marR-type" evidence="4">
    <location>
        <begin position="21"/>
        <end position="160"/>
    </location>
</feature>
<dbReference type="PANTHER" id="PTHR33164">
    <property type="entry name" value="TRANSCRIPTIONAL REGULATOR, MARR FAMILY"/>
    <property type="match status" value="1"/>
</dbReference>
<dbReference type="Gene3D" id="1.10.10.10">
    <property type="entry name" value="Winged helix-like DNA-binding domain superfamily/Winged helix DNA-binding domain"/>
    <property type="match status" value="1"/>
</dbReference>
<dbReference type="GO" id="GO:0003700">
    <property type="term" value="F:DNA-binding transcription factor activity"/>
    <property type="evidence" value="ECO:0007669"/>
    <property type="project" value="InterPro"/>
</dbReference>
<dbReference type="PROSITE" id="PS50995">
    <property type="entry name" value="HTH_MARR_2"/>
    <property type="match status" value="1"/>
</dbReference>
<evidence type="ECO:0000256" key="1">
    <source>
        <dbReference type="ARBA" id="ARBA00023015"/>
    </source>
</evidence>
<dbReference type="Proteomes" id="UP000192872">
    <property type="component" value="Unassembled WGS sequence"/>
</dbReference>
<dbReference type="STRING" id="1827387.A4S15_03355"/>
<comment type="caution">
    <text evidence="5">The sequence shown here is derived from an EMBL/GenBank/DDBJ whole genome shotgun (WGS) entry which is preliminary data.</text>
</comment>
<dbReference type="InterPro" id="IPR000835">
    <property type="entry name" value="HTH_MarR-typ"/>
</dbReference>